<reference evidence="3 4" key="1">
    <citation type="submission" date="2019-06" db="EMBL/GenBank/DDBJ databases">
        <title>Genome sequencing of Zymomonas mobilis strains for genetic engineering and biofuel applications.</title>
        <authorList>
            <person name="Teravest M."/>
        </authorList>
    </citation>
    <scope>NUCLEOTIDE SEQUENCE [LARGE SCALE GENOMIC DNA]</scope>
    <source>
        <strain evidence="3 4">AN0101</strain>
    </source>
</reference>
<sequence length="513" mass="56850">MKGFRLFRKKMLRAMGLLCAGVVMQAFEASAAIPPAPNVNFGVTPDPEYDDGIPPDIEADPLPAGARASPIFGDKASLLARHKDREQEEANKSQILPSPKKHLQWLINAGITPQLTYTAESAANPVGGLRHGSAYSAQLLMGLDFDTDRIVGLKGGTIHFYVTNRHGQNLANTAIGNNTSVQEIWGTQNTHLAEFTWNQKLFNNRLELVAGRMSGNAGAFFSSSIYCNFQSNSACGNPTMIFKDSNFTYWPASAWGGYFKAWITPKVYFEGGAFEVNPYRKRANDDGFTFSVKHATGAMAPFELAYTTNFSNDKLPRTYRIGGWYDGGDYTDPVLDANRNYAVMTGNPYATLNGRGGIFFRFDQMIWRPSMNSERGLTVFGVAMKNIAGRVAEDHFLEIGFVQTGTFKGRDKDVLGFMINDQHMSKLTIDNILVARTSAGGSRRVPRDEIMMELTYGAQISPAFRVSPNLQYIINPDQISEPFRTKNIKNTFVVGLKFTLDVLSHFNIARNPN</sequence>
<organism evidence="3 4">
    <name type="scientific">Zymomonas mobilis</name>
    <dbReference type="NCBI Taxonomy" id="542"/>
    <lineage>
        <taxon>Bacteria</taxon>
        <taxon>Pseudomonadati</taxon>
        <taxon>Pseudomonadota</taxon>
        <taxon>Alphaproteobacteria</taxon>
        <taxon>Sphingomonadales</taxon>
        <taxon>Zymomonadaceae</taxon>
        <taxon>Zymomonas</taxon>
    </lineage>
</organism>
<evidence type="ECO:0000313" key="3">
    <source>
        <dbReference type="EMBL" id="TQL16477.1"/>
    </source>
</evidence>
<dbReference type="Proteomes" id="UP000316887">
    <property type="component" value="Unassembled WGS sequence"/>
</dbReference>
<dbReference type="EMBL" id="VFOF01000001">
    <property type="protein sequence ID" value="TQL16477.1"/>
    <property type="molecule type" value="Genomic_DNA"/>
</dbReference>
<protein>
    <submittedName>
        <fullName evidence="3">OprB family porin</fullName>
    </submittedName>
</protein>
<dbReference type="PANTHER" id="PTHR37944">
    <property type="entry name" value="PORIN B"/>
    <property type="match status" value="1"/>
</dbReference>
<dbReference type="OrthoDB" id="177316at2"/>
<dbReference type="GO" id="GO:0015288">
    <property type="term" value="F:porin activity"/>
    <property type="evidence" value="ECO:0007669"/>
    <property type="project" value="InterPro"/>
</dbReference>
<dbReference type="InterPro" id="IPR052932">
    <property type="entry name" value="OprB_Porin"/>
</dbReference>
<dbReference type="GO" id="GO:0008643">
    <property type="term" value="P:carbohydrate transport"/>
    <property type="evidence" value="ECO:0007669"/>
    <property type="project" value="InterPro"/>
</dbReference>
<accession>A0A542VYS3</accession>
<dbReference type="AlphaFoldDB" id="A0A542VYS3"/>
<comment type="similarity">
    <text evidence="1 2">Belongs to the OprB family.</text>
</comment>
<gene>
    <name evidence="3" type="ORF">FBY58_0001</name>
</gene>
<dbReference type="Pfam" id="PF04966">
    <property type="entry name" value="OprB"/>
    <property type="match status" value="1"/>
</dbReference>
<proteinExistence type="inferred from homology"/>
<dbReference type="Gene3D" id="2.40.160.180">
    <property type="entry name" value="Carbohydrate-selective porin OprB"/>
    <property type="match status" value="1"/>
</dbReference>
<keyword evidence="2" id="KW-0732">Signal</keyword>
<name>A0A542VYS3_ZYMMB</name>
<feature type="chain" id="PRO_5022258889" evidence="2">
    <location>
        <begin position="32"/>
        <end position="513"/>
    </location>
</feature>
<dbReference type="InterPro" id="IPR007049">
    <property type="entry name" value="Carb-sel_porin_OprB"/>
</dbReference>
<dbReference type="GO" id="GO:0016020">
    <property type="term" value="C:membrane"/>
    <property type="evidence" value="ECO:0007669"/>
    <property type="project" value="InterPro"/>
</dbReference>
<comment type="caution">
    <text evidence="3">The sequence shown here is derived from an EMBL/GenBank/DDBJ whole genome shotgun (WGS) entry which is preliminary data.</text>
</comment>
<dbReference type="PANTHER" id="PTHR37944:SF1">
    <property type="entry name" value="PORIN B"/>
    <property type="match status" value="1"/>
</dbReference>
<evidence type="ECO:0000313" key="4">
    <source>
        <dbReference type="Proteomes" id="UP000316887"/>
    </source>
</evidence>
<dbReference type="InterPro" id="IPR038673">
    <property type="entry name" value="OprB_sf"/>
</dbReference>
<evidence type="ECO:0000256" key="1">
    <source>
        <dbReference type="ARBA" id="ARBA00008769"/>
    </source>
</evidence>
<evidence type="ECO:0000256" key="2">
    <source>
        <dbReference type="RuleBase" id="RU363072"/>
    </source>
</evidence>
<feature type="signal peptide" evidence="2">
    <location>
        <begin position="1"/>
        <end position="31"/>
    </location>
</feature>